<dbReference type="CTD" id="734624"/>
<dbReference type="InterPro" id="IPR039590">
    <property type="entry name" value="Dppa2/4"/>
</dbReference>
<dbReference type="InterPro" id="IPR003034">
    <property type="entry name" value="SAP_dom"/>
</dbReference>
<dbReference type="GO" id="GO:0003682">
    <property type="term" value="F:chromatin binding"/>
    <property type="evidence" value="ECO:0007669"/>
    <property type="project" value="InterPro"/>
</dbReference>
<dbReference type="Proteomes" id="UP000186698">
    <property type="component" value="Chromosome 9_10L"/>
</dbReference>
<dbReference type="Xenbase" id="XB-GENE-22065085">
    <property type="gene designation" value="dppa2.L"/>
</dbReference>
<dbReference type="InterPro" id="IPR025891">
    <property type="entry name" value="Dppa2/4_C_dom"/>
</dbReference>
<dbReference type="AGR" id="Xenbase:XB-GENE-22065085"/>
<dbReference type="GO" id="GO:0005634">
    <property type="term" value="C:nucleus"/>
    <property type="evidence" value="ECO:0007669"/>
    <property type="project" value="UniProtKB-SubCell"/>
</dbReference>
<dbReference type="SUPFAM" id="SSF68906">
    <property type="entry name" value="SAP domain"/>
    <property type="match status" value="1"/>
</dbReference>
<evidence type="ECO:0000313" key="8">
    <source>
        <dbReference type="RefSeq" id="XP_018095493.1"/>
    </source>
</evidence>
<dbReference type="RefSeq" id="XP_018095493.1">
    <property type="nucleotide sequence ID" value="XM_018240004.2"/>
</dbReference>
<dbReference type="InterPro" id="IPR036361">
    <property type="entry name" value="SAP_dom_sf"/>
</dbReference>
<reference evidence="8" key="1">
    <citation type="submission" date="2025-08" db="UniProtKB">
        <authorList>
            <consortium name="RefSeq"/>
        </authorList>
    </citation>
    <scope>IDENTIFICATION</scope>
    <source>
        <strain evidence="8">J_2021</strain>
        <tissue evidence="8">Erythrocytes</tissue>
    </source>
</reference>
<feature type="domain" description="SAP" evidence="6">
    <location>
        <begin position="43"/>
        <end position="77"/>
    </location>
</feature>
<organism evidence="7 8">
    <name type="scientific">Xenopus laevis</name>
    <name type="common">African clawed frog</name>
    <dbReference type="NCBI Taxonomy" id="8355"/>
    <lineage>
        <taxon>Eukaryota</taxon>
        <taxon>Metazoa</taxon>
        <taxon>Chordata</taxon>
        <taxon>Craniata</taxon>
        <taxon>Vertebrata</taxon>
        <taxon>Euteleostomi</taxon>
        <taxon>Amphibia</taxon>
        <taxon>Batrachia</taxon>
        <taxon>Anura</taxon>
        <taxon>Pipoidea</taxon>
        <taxon>Pipidae</taxon>
        <taxon>Xenopodinae</taxon>
        <taxon>Xenopus</taxon>
        <taxon>Xenopus</taxon>
    </lineage>
</organism>
<feature type="region of interest" description="Disordered" evidence="5">
    <location>
        <begin position="229"/>
        <end position="261"/>
    </location>
</feature>
<evidence type="ECO:0000256" key="2">
    <source>
        <dbReference type="ARBA" id="ARBA00023015"/>
    </source>
</evidence>
<dbReference type="PANTHER" id="PTHR16073:SF9">
    <property type="entry name" value="DEVELOPMENTAL PLURIPOTENCY-ASSOCIATED PROTEIN 2_4 C-TERMINAL DOMAIN-CONTAINING PROTEIN"/>
    <property type="match status" value="1"/>
</dbReference>
<feature type="region of interest" description="Disordered" evidence="5">
    <location>
        <begin position="1"/>
        <end position="40"/>
    </location>
</feature>
<accession>A0A8J0U3V4</accession>
<keyword evidence="7" id="KW-1185">Reference proteome</keyword>
<gene>
    <name evidence="8 9" type="primary">dppa2.L</name>
    <name evidence="8" type="synonym">dppa2</name>
    <name evidence="8" type="synonym">Dppa2/4</name>
</gene>
<dbReference type="OrthoDB" id="5964929at2759"/>
<evidence type="ECO:0000256" key="1">
    <source>
        <dbReference type="ARBA" id="ARBA00004123"/>
    </source>
</evidence>
<comment type="subcellular location">
    <subcellularLocation>
        <location evidence="1">Nucleus</location>
    </subcellularLocation>
</comment>
<sequence>MYLLESSLDPSGHNNPGVSSAANMPKRRAKTPAPEPDLTPNSLQLLKRAQLQQHCKRLGLRGTGKNAELVQRLQEYFQQAAANEQEDPTTPSLDENEKESEVTVGRGWCVVHGQEMTVSSWKPLFLRCGRVCVTCEGSCVPLHLTPSSSPTPCGLQDNLICDECFERNQERECRLQQRSVFQDNYPPMGQMRKSVSTTRTRKKSGRFQPQEDPEYARRVDELLDQLATGQVDSQKILKPSRPAVLHSPLPKPESSPIAINQ</sequence>
<dbReference type="AlphaFoldDB" id="A0A8J0U3V4"/>
<protein>
    <submittedName>
        <fullName evidence="8">Developmental pluripotency associated 2 L homeolog isoform X1</fullName>
    </submittedName>
</protein>
<evidence type="ECO:0000259" key="6">
    <source>
        <dbReference type="PROSITE" id="PS50800"/>
    </source>
</evidence>
<proteinExistence type="predicted"/>
<dbReference type="GO" id="GO:0048731">
    <property type="term" value="P:system development"/>
    <property type="evidence" value="ECO:0007669"/>
    <property type="project" value="TreeGrafter"/>
</dbReference>
<evidence type="ECO:0000313" key="9">
    <source>
        <dbReference type="Xenbase" id="XB-GENE-22065085"/>
    </source>
</evidence>
<evidence type="ECO:0000256" key="3">
    <source>
        <dbReference type="ARBA" id="ARBA00023163"/>
    </source>
</evidence>
<evidence type="ECO:0000256" key="5">
    <source>
        <dbReference type="SAM" id="MobiDB-lite"/>
    </source>
</evidence>
<name>A0A8J0U3V4_XENLA</name>
<dbReference type="GeneID" id="734624"/>
<feature type="region of interest" description="Disordered" evidence="5">
    <location>
        <begin position="184"/>
        <end position="214"/>
    </location>
</feature>
<feature type="compositionally biased region" description="Polar residues" evidence="5">
    <location>
        <begin position="8"/>
        <end position="22"/>
    </location>
</feature>
<keyword evidence="3" id="KW-0804">Transcription</keyword>
<dbReference type="PROSITE" id="PS50800">
    <property type="entry name" value="SAP"/>
    <property type="match status" value="1"/>
</dbReference>
<dbReference type="Pfam" id="PF02037">
    <property type="entry name" value="SAP"/>
    <property type="match status" value="1"/>
</dbReference>
<evidence type="ECO:0000256" key="4">
    <source>
        <dbReference type="ARBA" id="ARBA00023242"/>
    </source>
</evidence>
<keyword evidence="2" id="KW-0805">Transcription regulation</keyword>
<keyword evidence="4" id="KW-0539">Nucleus</keyword>
<dbReference type="Pfam" id="PF14047">
    <property type="entry name" value="DCR"/>
    <property type="match status" value="1"/>
</dbReference>
<dbReference type="PANTHER" id="PTHR16073">
    <property type="entry name" value="DCR DOMAIN-CONTAINING PROTEIN"/>
    <property type="match status" value="1"/>
</dbReference>
<evidence type="ECO:0000313" key="7">
    <source>
        <dbReference type="Proteomes" id="UP000186698"/>
    </source>
</evidence>
<dbReference type="Gene3D" id="1.10.720.30">
    <property type="entry name" value="SAP domain"/>
    <property type="match status" value="1"/>
</dbReference>
<dbReference type="SMART" id="SM00513">
    <property type="entry name" value="SAP"/>
    <property type="match status" value="1"/>
</dbReference>